<dbReference type="PROSITE" id="PS51819">
    <property type="entry name" value="VOC"/>
    <property type="match status" value="1"/>
</dbReference>
<dbReference type="SUPFAM" id="SSF54593">
    <property type="entry name" value="Glyoxalase/Bleomycin resistance protein/Dihydroxybiphenyl dioxygenase"/>
    <property type="match status" value="1"/>
</dbReference>
<dbReference type="EMBL" id="AP021875">
    <property type="protein sequence ID" value="BBO75222.1"/>
    <property type="molecule type" value="Genomic_DNA"/>
</dbReference>
<evidence type="ECO:0000259" key="1">
    <source>
        <dbReference type="PROSITE" id="PS51819"/>
    </source>
</evidence>
<proteinExistence type="predicted"/>
<protein>
    <recommendedName>
        <fullName evidence="1">VOC domain-containing protein</fullName>
    </recommendedName>
</protein>
<reference evidence="2 3" key="1">
    <citation type="submission" date="2019-11" db="EMBL/GenBank/DDBJ databases">
        <title>Comparative genomics of hydrocarbon-degrading Desulfosarcina strains.</title>
        <authorList>
            <person name="Watanabe M."/>
            <person name="Kojima H."/>
            <person name="Fukui M."/>
        </authorList>
    </citation>
    <scope>NUCLEOTIDE SEQUENCE [LARGE SCALE GENOMIC DNA]</scope>
    <source>
        <strain evidence="2 3">PP31</strain>
    </source>
</reference>
<dbReference type="RefSeq" id="WP_155304164.1">
    <property type="nucleotide sequence ID" value="NZ_AP021875.1"/>
</dbReference>
<name>A0A5K7YZS9_9BACT</name>
<dbReference type="AlphaFoldDB" id="A0A5K7YZS9"/>
<organism evidence="2 3">
    <name type="scientific">Desulfosarcina widdelii</name>
    <dbReference type="NCBI Taxonomy" id="947919"/>
    <lineage>
        <taxon>Bacteria</taxon>
        <taxon>Pseudomonadati</taxon>
        <taxon>Thermodesulfobacteriota</taxon>
        <taxon>Desulfobacteria</taxon>
        <taxon>Desulfobacterales</taxon>
        <taxon>Desulfosarcinaceae</taxon>
        <taxon>Desulfosarcina</taxon>
    </lineage>
</organism>
<feature type="domain" description="VOC" evidence="1">
    <location>
        <begin position="16"/>
        <end position="158"/>
    </location>
</feature>
<dbReference type="Proteomes" id="UP000427769">
    <property type="component" value="Chromosome"/>
</dbReference>
<dbReference type="KEGG" id="dwd:DSCW_26390"/>
<dbReference type="InterPro" id="IPR029068">
    <property type="entry name" value="Glyas_Bleomycin-R_OHBP_Dase"/>
</dbReference>
<keyword evidence="3" id="KW-1185">Reference proteome</keyword>
<evidence type="ECO:0000313" key="2">
    <source>
        <dbReference type="EMBL" id="BBO75222.1"/>
    </source>
</evidence>
<dbReference type="OrthoDB" id="332982at2"/>
<dbReference type="Gene3D" id="3.10.180.10">
    <property type="entry name" value="2,3-Dihydroxybiphenyl 1,2-Dioxygenase, domain 1"/>
    <property type="match status" value="1"/>
</dbReference>
<sequence length="184" mass="20636">MNTTDNSLLKNLKLPAMGQLGIVVGKMGPAIAHYYNLLGIRPWYRAKIVESDIHYRGKPIELELDIAVGYSGGLQFELIEVIRGEDNIYTELIDSRGQGIHHIGFVVSGISERIEIFKRSGFQPLQHGTLRTRGKAITRFAYFDTLDQFGYITELIQTTLFGVSVGMSRWMMKAGKLIGDVETI</sequence>
<gene>
    <name evidence="2" type="ORF">DSCW_26390</name>
</gene>
<accession>A0A5K7YZS9</accession>
<evidence type="ECO:0000313" key="3">
    <source>
        <dbReference type="Proteomes" id="UP000427769"/>
    </source>
</evidence>
<dbReference type="InterPro" id="IPR037523">
    <property type="entry name" value="VOC_core"/>
</dbReference>
<dbReference type="Pfam" id="PF13669">
    <property type="entry name" value="Glyoxalase_4"/>
    <property type="match status" value="1"/>
</dbReference>